<protein>
    <recommendedName>
        <fullName evidence="2">Probable ATP-dependent transporter ycf16</fullName>
    </recommendedName>
</protein>
<dbReference type="GO" id="GO:0005524">
    <property type="term" value="F:ATP binding"/>
    <property type="evidence" value="ECO:0007669"/>
    <property type="project" value="UniProtKB-KW"/>
</dbReference>
<evidence type="ECO:0000256" key="10">
    <source>
        <dbReference type="SAM" id="MobiDB-lite"/>
    </source>
</evidence>
<dbReference type="CDD" id="cd18582">
    <property type="entry name" value="ABC_6TM_ATM1_ABCB7"/>
    <property type="match status" value="1"/>
</dbReference>
<evidence type="ECO:0000256" key="4">
    <source>
        <dbReference type="ARBA" id="ARBA00022692"/>
    </source>
</evidence>
<evidence type="ECO:0000256" key="8">
    <source>
        <dbReference type="ARBA" id="ARBA00023136"/>
    </source>
</evidence>
<dbReference type="PANTHER" id="PTHR24221">
    <property type="entry name" value="ATP-BINDING CASSETTE SUB-FAMILY B"/>
    <property type="match status" value="1"/>
</dbReference>
<dbReference type="PROSITE" id="PS50929">
    <property type="entry name" value="ABC_TM1F"/>
    <property type="match status" value="1"/>
</dbReference>
<keyword evidence="7 11" id="KW-1133">Transmembrane helix</keyword>
<keyword evidence="6 14" id="KW-0067">ATP-binding</keyword>
<dbReference type="GO" id="GO:0005743">
    <property type="term" value="C:mitochondrial inner membrane"/>
    <property type="evidence" value="ECO:0007669"/>
    <property type="project" value="TreeGrafter"/>
</dbReference>
<dbReference type="Gramene" id="CMQ176CT">
    <property type="protein sequence ID" value="CMQ176CT"/>
    <property type="gene ID" value="CMQ176C"/>
</dbReference>
<evidence type="ECO:0000256" key="7">
    <source>
        <dbReference type="ARBA" id="ARBA00022989"/>
    </source>
</evidence>
<dbReference type="SUPFAM" id="SSF90123">
    <property type="entry name" value="ABC transporter transmembrane region"/>
    <property type="match status" value="1"/>
</dbReference>
<feature type="domain" description="ABC transmembrane type-1" evidence="13">
    <location>
        <begin position="198"/>
        <end position="487"/>
    </location>
</feature>
<evidence type="ECO:0000256" key="3">
    <source>
        <dbReference type="ARBA" id="ARBA00022448"/>
    </source>
</evidence>
<dbReference type="OMA" id="VFHIIPI"/>
<dbReference type="InterPro" id="IPR003439">
    <property type="entry name" value="ABC_transporter-like_ATP-bd"/>
</dbReference>
<dbReference type="STRING" id="280699.M1UVM8"/>
<evidence type="ECO:0000256" key="6">
    <source>
        <dbReference type="ARBA" id="ARBA00022840"/>
    </source>
</evidence>
<feature type="transmembrane region" description="Helical" evidence="11">
    <location>
        <begin position="313"/>
        <end position="338"/>
    </location>
</feature>
<dbReference type="InterPro" id="IPR027417">
    <property type="entry name" value="P-loop_NTPase"/>
</dbReference>
<feature type="transmembrane region" description="Helical" evidence="11">
    <location>
        <begin position="344"/>
        <end position="363"/>
    </location>
</feature>
<dbReference type="RefSeq" id="XP_005538112.1">
    <property type="nucleotide sequence ID" value="XM_005538055.1"/>
</dbReference>
<dbReference type="Pfam" id="PF00664">
    <property type="entry name" value="ABC_membrane"/>
    <property type="match status" value="1"/>
</dbReference>
<feature type="compositionally biased region" description="Basic and acidic residues" evidence="10">
    <location>
        <begin position="99"/>
        <end position="109"/>
    </location>
</feature>
<dbReference type="GO" id="GO:0140359">
    <property type="term" value="F:ABC-type transporter activity"/>
    <property type="evidence" value="ECO:0007669"/>
    <property type="project" value="InterPro"/>
</dbReference>
<evidence type="ECO:0000313" key="14">
    <source>
        <dbReference type="EMBL" id="BAM82076.1"/>
    </source>
</evidence>
<keyword evidence="15" id="KW-1185">Reference proteome</keyword>
<dbReference type="AlphaFoldDB" id="M1UVM8"/>
<evidence type="ECO:0000256" key="11">
    <source>
        <dbReference type="SAM" id="Phobius"/>
    </source>
</evidence>
<accession>M1UVM8</accession>
<dbReference type="SMART" id="SM00382">
    <property type="entry name" value="AAA"/>
    <property type="match status" value="1"/>
</dbReference>
<dbReference type="InterPro" id="IPR036640">
    <property type="entry name" value="ABC1_TM_sf"/>
</dbReference>
<dbReference type="Gene3D" id="1.20.1560.10">
    <property type="entry name" value="ABC transporter type 1, transmembrane domain"/>
    <property type="match status" value="1"/>
</dbReference>
<dbReference type="Gene3D" id="3.40.50.300">
    <property type="entry name" value="P-loop containing nucleotide triphosphate hydrolases"/>
    <property type="match status" value="1"/>
</dbReference>
<evidence type="ECO:0000256" key="2">
    <source>
        <dbReference type="ARBA" id="ARBA00014334"/>
    </source>
</evidence>
<dbReference type="PANTHER" id="PTHR24221:SF402">
    <property type="entry name" value="IRON-SULFUR CLUSTERS TRANSPORTER ABCB7, MITOCHONDRIAL"/>
    <property type="match status" value="1"/>
</dbReference>
<feature type="domain" description="ABC transporter" evidence="12">
    <location>
        <begin position="522"/>
        <end position="768"/>
    </location>
</feature>
<dbReference type="GO" id="GO:0006879">
    <property type="term" value="P:intracellular iron ion homeostasis"/>
    <property type="evidence" value="ECO:0007669"/>
    <property type="project" value="TreeGrafter"/>
</dbReference>
<name>M1UVM8_CYAM1</name>
<keyword evidence="5" id="KW-0547">Nucleotide-binding</keyword>
<sequence length="787" mass="87388">MHILFRISTCVFPRVASRKRACKLSASIQWWCLQQGNGWTHEVRAQEVSLYSMHSAHYTKRAANDRNRVQRSLLWNSEAFRRSPFQRGCRVHAGSPRAHAPEEKLRRPADAPAPASKTLAERWLLLRQRSSEKVMRGLRSLGLISESESTSTSSKLLHSNADMAGLEGVKPASFRGVGRILSRYAWPRDNPVLRRRVAIAVSLLFVSKILLVQVPVTFKIAVDMLSKAVDPAAAYASTWPVLILLAYGLARGAASLTNELRNAIFATVSQRAISDLALTTFRRILDLDLSYHSSRKTGALARTIDRGMRGIDFLMRAIVFNILPTILEVGLVCGMLAYSCGERYAIIAGGALTAYTIFTLVVTQWRTQFRKSMNIAENAASNKATDSLMNYETVKYFNNESVEADQYAAFLEKYGRENVKTQVSLSVLNFGQNAIFTVAMAAMMVMAAREVMQGQLTVGDIVLVNGLLFQMSMPLNFLGTVYREVRQSLTDMEMMFGVMQLRPRVVELASALPLFLERDASIAFRGVSFAYPSWADPPSTGSTASHQILREISFDVPHGKKVAIIGPSGCGKSTIIKLLFRFYDPDQGSIYIGGQDIKRVQLASLRRAISCIPQDIVLFNNTIEYNIRYGRIDATKEEIEAAAKAAYIHDTIVEHFPHGYETMVGERGIMLSGGEKQRIAIARAILKNSPILVCDEMSSALDSSTELLIRHAIQQVASNRTSIFIAHRLSSISDADEILVMNDGCIIERGQHQSLLREGNTVYAQMWRAQQSEAAVSQDASLAENIP</sequence>
<dbReference type="InterPro" id="IPR003593">
    <property type="entry name" value="AAA+_ATPase"/>
</dbReference>
<evidence type="ECO:0000256" key="1">
    <source>
        <dbReference type="ARBA" id="ARBA00004225"/>
    </source>
</evidence>
<dbReference type="KEGG" id="cme:CYME_CMQ176C"/>
<gene>
    <name evidence="14" type="ORF">CYME_CMQ176C</name>
</gene>
<proteinExistence type="inferred from homology"/>
<keyword evidence="8 11" id="KW-0472">Membrane</keyword>
<dbReference type="Proteomes" id="UP000007014">
    <property type="component" value="Chromosome 17"/>
</dbReference>
<dbReference type="Pfam" id="PF00005">
    <property type="entry name" value="ABC_tran"/>
    <property type="match status" value="1"/>
</dbReference>
<dbReference type="InterPro" id="IPR039421">
    <property type="entry name" value="Type_1_exporter"/>
</dbReference>
<keyword evidence="4 11" id="KW-0812">Transmembrane</keyword>
<reference evidence="14 15" key="2">
    <citation type="journal article" date="2007" name="BMC Biol.">
        <title>A 100%-complete sequence reveals unusually simple genomic features in the hot-spring red alga Cyanidioschyzon merolae.</title>
        <authorList>
            <person name="Nozaki H."/>
            <person name="Takano H."/>
            <person name="Misumi O."/>
            <person name="Terasawa K."/>
            <person name="Matsuzaki M."/>
            <person name="Maruyama S."/>
            <person name="Nishida K."/>
            <person name="Yagisawa F."/>
            <person name="Yoshida Y."/>
            <person name="Fujiwara T."/>
            <person name="Takio S."/>
            <person name="Tamura K."/>
            <person name="Chung S.J."/>
            <person name="Nakamura S."/>
            <person name="Kuroiwa H."/>
            <person name="Tanaka K."/>
            <person name="Sato N."/>
            <person name="Kuroiwa T."/>
        </authorList>
    </citation>
    <scope>NUCLEOTIDE SEQUENCE [LARGE SCALE GENOMIC DNA]</scope>
    <source>
        <strain evidence="14 15">10D</strain>
    </source>
</reference>
<dbReference type="PROSITE" id="PS50893">
    <property type="entry name" value="ABC_TRANSPORTER_2"/>
    <property type="match status" value="1"/>
</dbReference>
<evidence type="ECO:0000256" key="5">
    <source>
        <dbReference type="ARBA" id="ARBA00022741"/>
    </source>
</evidence>
<reference evidence="14 15" key="1">
    <citation type="journal article" date="2004" name="Nature">
        <title>Genome sequence of the ultrasmall unicellular red alga Cyanidioschyzon merolae 10D.</title>
        <authorList>
            <person name="Matsuzaki M."/>
            <person name="Misumi O."/>
            <person name="Shin-i T."/>
            <person name="Maruyama S."/>
            <person name="Takahara M."/>
            <person name="Miyagishima S."/>
            <person name="Mori T."/>
            <person name="Nishida K."/>
            <person name="Yagisawa F."/>
            <person name="Nishida K."/>
            <person name="Yoshida Y."/>
            <person name="Nishimura Y."/>
            <person name="Nakao S."/>
            <person name="Kobayashi T."/>
            <person name="Momoyama Y."/>
            <person name="Higashiyama T."/>
            <person name="Minoda A."/>
            <person name="Sano M."/>
            <person name="Nomoto H."/>
            <person name="Oishi K."/>
            <person name="Hayashi H."/>
            <person name="Ohta F."/>
            <person name="Nishizaka S."/>
            <person name="Haga S."/>
            <person name="Miura S."/>
            <person name="Morishita T."/>
            <person name="Kabeya Y."/>
            <person name="Terasawa K."/>
            <person name="Suzuki Y."/>
            <person name="Ishii Y."/>
            <person name="Asakawa S."/>
            <person name="Takano H."/>
            <person name="Ohta N."/>
            <person name="Kuroiwa H."/>
            <person name="Tanaka K."/>
            <person name="Shimizu N."/>
            <person name="Sugano S."/>
            <person name="Sato N."/>
            <person name="Nozaki H."/>
            <person name="Ogasawara N."/>
            <person name="Kohara Y."/>
            <person name="Kuroiwa T."/>
        </authorList>
    </citation>
    <scope>NUCLEOTIDE SEQUENCE [LARGE SCALE GENOMIC DNA]</scope>
    <source>
        <strain evidence="14 15">10D</strain>
    </source>
</reference>
<comment type="similarity">
    <text evidence="9">Belongs to the ABC transporter superfamily. ABCB family. Heavy Metal importer (TC 3.A.1.210) subfamily.</text>
</comment>
<dbReference type="FunFam" id="3.40.50.300:FF:000287">
    <property type="entry name" value="Multidrug ABC transporter ATP-binding protein"/>
    <property type="match status" value="1"/>
</dbReference>
<evidence type="ECO:0000313" key="15">
    <source>
        <dbReference type="Proteomes" id="UP000007014"/>
    </source>
</evidence>
<dbReference type="GeneID" id="16996336"/>
<dbReference type="eggNOG" id="KOG0057">
    <property type="taxonomic scope" value="Eukaryota"/>
</dbReference>
<feature type="transmembrane region" description="Helical" evidence="11">
    <location>
        <begin position="430"/>
        <end position="449"/>
    </location>
</feature>
<dbReference type="EMBL" id="AP006499">
    <property type="protein sequence ID" value="BAM82076.1"/>
    <property type="molecule type" value="Genomic_DNA"/>
</dbReference>
<feature type="region of interest" description="Disordered" evidence="10">
    <location>
        <begin position="89"/>
        <end position="114"/>
    </location>
</feature>
<dbReference type="HOGENOM" id="CLU_000604_84_1_1"/>
<dbReference type="OrthoDB" id="6500128at2759"/>
<feature type="transmembrane region" description="Helical" evidence="11">
    <location>
        <begin position="232"/>
        <end position="250"/>
    </location>
</feature>
<dbReference type="InterPro" id="IPR017871">
    <property type="entry name" value="ABC_transporter-like_CS"/>
</dbReference>
<evidence type="ECO:0000259" key="12">
    <source>
        <dbReference type="PROSITE" id="PS50893"/>
    </source>
</evidence>
<evidence type="ECO:0000259" key="13">
    <source>
        <dbReference type="PROSITE" id="PS50929"/>
    </source>
</evidence>
<comment type="subcellular location">
    <subcellularLocation>
        <location evidence="1">Mitochondrion membrane</location>
        <topology evidence="1">Multi-pass membrane protein</topology>
    </subcellularLocation>
</comment>
<feature type="transmembrane region" description="Helical" evidence="11">
    <location>
        <begin position="197"/>
        <end position="220"/>
    </location>
</feature>
<evidence type="ECO:0000256" key="9">
    <source>
        <dbReference type="ARBA" id="ARBA00024363"/>
    </source>
</evidence>
<dbReference type="GO" id="GO:0016887">
    <property type="term" value="F:ATP hydrolysis activity"/>
    <property type="evidence" value="ECO:0007669"/>
    <property type="project" value="InterPro"/>
</dbReference>
<keyword evidence="3" id="KW-0813">Transport</keyword>
<dbReference type="InterPro" id="IPR011527">
    <property type="entry name" value="ABC1_TM_dom"/>
</dbReference>
<organism evidence="14 15">
    <name type="scientific">Cyanidioschyzon merolae (strain NIES-3377 / 10D)</name>
    <name type="common">Unicellular red alga</name>
    <dbReference type="NCBI Taxonomy" id="280699"/>
    <lineage>
        <taxon>Eukaryota</taxon>
        <taxon>Rhodophyta</taxon>
        <taxon>Bangiophyceae</taxon>
        <taxon>Cyanidiales</taxon>
        <taxon>Cyanidiaceae</taxon>
        <taxon>Cyanidioschyzon</taxon>
    </lineage>
</organism>
<dbReference type="PROSITE" id="PS00211">
    <property type="entry name" value="ABC_TRANSPORTER_1"/>
    <property type="match status" value="1"/>
</dbReference>
<dbReference type="SUPFAM" id="SSF52540">
    <property type="entry name" value="P-loop containing nucleoside triphosphate hydrolases"/>
    <property type="match status" value="1"/>
</dbReference>